<evidence type="ECO:0000256" key="6">
    <source>
        <dbReference type="ARBA" id="ARBA00023136"/>
    </source>
</evidence>
<dbReference type="AlphaFoldDB" id="A0A9P5X8Z2"/>
<keyword evidence="10" id="KW-1185">Reference proteome</keyword>
<keyword evidence="6 7" id="KW-0472">Membrane</keyword>
<dbReference type="PANTHER" id="PTHR43341">
    <property type="entry name" value="AMINO ACID PERMEASE"/>
    <property type="match status" value="1"/>
</dbReference>
<evidence type="ECO:0000259" key="8">
    <source>
        <dbReference type="Pfam" id="PF00324"/>
    </source>
</evidence>
<dbReference type="GO" id="GO:0015171">
    <property type="term" value="F:amino acid transmembrane transporter activity"/>
    <property type="evidence" value="ECO:0007669"/>
    <property type="project" value="TreeGrafter"/>
</dbReference>
<dbReference type="GO" id="GO:0016020">
    <property type="term" value="C:membrane"/>
    <property type="evidence" value="ECO:0007669"/>
    <property type="project" value="UniProtKB-SubCell"/>
</dbReference>
<feature type="transmembrane region" description="Helical" evidence="7">
    <location>
        <begin position="335"/>
        <end position="355"/>
    </location>
</feature>
<protein>
    <recommendedName>
        <fullName evidence="8">Amino acid permease/ SLC12A domain-containing protein</fullName>
    </recommendedName>
</protein>
<evidence type="ECO:0000256" key="1">
    <source>
        <dbReference type="ARBA" id="ARBA00004141"/>
    </source>
</evidence>
<evidence type="ECO:0000313" key="9">
    <source>
        <dbReference type="EMBL" id="KAF9445904.1"/>
    </source>
</evidence>
<evidence type="ECO:0000256" key="7">
    <source>
        <dbReference type="SAM" id="Phobius"/>
    </source>
</evidence>
<dbReference type="OrthoDB" id="10062876at2759"/>
<dbReference type="Gene3D" id="1.20.1740.10">
    <property type="entry name" value="Amino acid/polyamine transporter I"/>
    <property type="match status" value="1"/>
</dbReference>
<feature type="non-terminal residue" evidence="9">
    <location>
        <position position="539"/>
    </location>
</feature>
<feature type="transmembrane region" description="Helical" evidence="7">
    <location>
        <begin position="183"/>
        <end position="202"/>
    </location>
</feature>
<feature type="transmembrane region" description="Helical" evidence="7">
    <location>
        <begin position="156"/>
        <end position="176"/>
    </location>
</feature>
<feature type="transmembrane region" description="Helical" evidence="7">
    <location>
        <begin position="238"/>
        <end position="259"/>
    </location>
</feature>
<feature type="transmembrane region" description="Helical" evidence="7">
    <location>
        <begin position="279"/>
        <end position="297"/>
    </location>
</feature>
<accession>A0A9P5X8Z2</accession>
<gene>
    <name evidence="9" type="ORF">P691DRAFT_777232</name>
</gene>
<proteinExistence type="predicted"/>
<feature type="transmembrane region" description="Helical" evidence="7">
    <location>
        <begin position="47"/>
        <end position="65"/>
    </location>
</feature>
<feature type="domain" description="Amino acid permease/ SLC12A" evidence="8">
    <location>
        <begin position="46"/>
        <end position="506"/>
    </location>
</feature>
<keyword evidence="3 7" id="KW-0812">Transmembrane</keyword>
<name>A0A9P5X8Z2_9AGAR</name>
<feature type="transmembrane region" description="Helical" evidence="7">
    <location>
        <begin position="127"/>
        <end position="150"/>
    </location>
</feature>
<evidence type="ECO:0000256" key="5">
    <source>
        <dbReference type="ARBA" id="ARBA00022989"/>
    </source>
</evidence>
<evidence type="ECO:0000256" key="2">
    <source>
        <dbReference type="ARBA" id="ARBA00022448"/>
    </source>
</evidence>
<reference evidence="9" key="1">
    <citation type="submission" date="2020-11" db="EMBL/GenBank/DDBJ databases">
        <authorList>
            <consortium name="DOE Joint Genome Institute"/>
            <person name="Ahrendt S."/>
            <person name="Riley R."/>
            <person name="Andreopoulos W."/>
            <person name="Labutti K."/>
            <person name="Pangilinan J."/>
            <person name="Ruiz-Duenas F.J."/>
            <person name="Barrasa J.M."/>
            <person name="Sanchez-Garcia M."/>
            <person name="Camarero S."/>
            <person name="Miyauchi S."/>
            <person name="Serrano A."/>
            <person name="Linde D."/>
            <person name="Babiker R."/>
            <person name="Drula E."/>
            <person name="Ayuso-Fernandez I."/>
            <person name="Pacheco R."/>
            <person name="Padilla G."/>
            <person name="Ferreira P."/>
            <person name="Barriuso J."/>
            <person name="Kellner H."/>
            <person name="Castanera R."/>
            <person name="Alfaro M."/>
            <person name="Ramirez L."/>
            <person name="Pisabarro A.G."/>
            <person name="Kuo A."/>
            <person name="Tritt A."/>
            <person name="Lipzen A."/>
            <person name="He G."/>
            <person name="Yan M."/>
            <person name="Ng V."/>
            <person name="Cullen D."/>
            <person name="Martin F."/>
            <person name="Rosso M.-N."/>
            <person name="Henrissat B."/>
            <person name="Hibbett D."/>
            <person name="Martinez A.T."/>
            <person name="Grigoriev I.V."/>
        </authorList>
    </citation>
    <scope>NUCLEOTIDE SEQUENCE</scope>
    <source>
        <strain evidence="9">MF-IS2</strain>
    </source>
</reference>
<dbReference type="Proteomes" id="UP000807342">
    <property type="component" value="Unassembled WGS sequence"/>
</dbReference>
<keyword evidence="4" id="KW-0029">Amino-acid transport</keyword>
<feature type="transmembrane region" description="Helical" evidence="7">
    <location>
        <begin position="402"/>
        <end position="430"/>
    </location>
</feature>
<comment type="caution">
    <text evidence="9">The sequence shown here is derived from an EMBL/GenBank/DDBJ whole genome shotgun (WGS) entry which is preliminary data.</text>
</comment>
<feature type="transmembrane region" description="Helical" evidence="7">
    <location>
        <begin position="451"/>
        <end position="472"/>
    </location>
</feature>
<feature type="transmembrane region" description="Helical" evidence="7">
    <location>
        <begin position="376"/>
        <end position="396"/>
    </location>
</feature>
<evidence type="ECO:0000256" key="4">
    <source>
        <dbReference type="ARBA" id="ARBA00022970"/>
    </source>
</evidence>
<evidence type="ECO:0000256" key="3">
    <source>
        <dbReference type="ARBA" id="ARBA00022692"/>
    </source>
</evidence>
<dbReference type="FunFam" id="1.20.1740.10:FF:000001">
    <property type="entry name" value="Amino acid permease"/>
    <property type="match status" value="1"/>
</dbReference>
<dbReference type="PIRSF" id="PIRSF006060">
    <property type="entry name" value="AA_transporter"/>
    <property type="match status" value="1"/>
</dbReference>
<dbReference type="InterPro" id="IPR050524">
    <property type="entry name" value="APC_YAT"/>
</dbReference>
<feature type="transmembrane region" description="Helical" evidence="7">
    <location>
        <begin position="71"/>
        <end position="92"/>
    </location>
</feature>
<evidence type="ECO:0000313" key="10">
    <source>
        <dbReference type="Proteomes" id="UP000807342"/>
    </source>
</evidence>
<dbReference type="PANTHER" id="PTHR43341:SF1">
    <property type="entry name" value="GENERAL AMINO-ACID PERMEASE GAP1"/>
    <property type="match status" value="1"/>
</dbReference>
<organism evidence="9 10">
    <name type="scientific">Macrolepiota fuliginosa MF-IS2</name>
    <dbReference type="NCBI Taxonomy" id="1400762"/>
    <lineage>
        <taxon>Eukaryota</taxon>
        <taxon>Fungi</taxon>
        <taxon>Dikarya</taxon>
        <taxon>Basidiomycota</taxon>
        <taxon>Agaricomycotina</taxon>
        <taxon>Agaricomycetes</taxon>
        <taxon>Agaricomycetidae</taxon>
        <taxon>Agaricales</taxon>
        <taxon>Agaricineae</taxon>
        <taxon>Agaricaceae</taxon>
        <taxon>Macrolepiota</taxon>
    </lineage>
</organism>
<dbReference type="InterPro" id="IPR004841">
    <property type="entry name" value="AA-permease/SLC12A_dom"/>
</dbReference>
<feature type="transmembrane region" description="Helical" evidence="7">
    <location>
        <begin position="484"/>
        <end position="502"/>
    </location>
</feature>
<keyword evidence="2" id="KW-0813">Transport</keyword>
<dbReference type="Pfam" id="PF00324">
    <property type="entry name" value="AA_permease"/>
    <property type="match status" value="1"/>
</dbReference>
<comment type="subcellular location">
    <subcellularLocation>
        <location evidence="1">Membrane</location>
        <topology evidence="1">Multi-pass membrane protein</topology>
    </subcellularLocation>
</comment>
<sequence length="539" mass="59893">MTQRHEYQPLLTNPPRTSALAGMAQDMYSELSTEDGEMKRGLQERHLSMIALAGMIGTGLFLSSGSALSQAGPLSCVVGFIVMGTVTAAVAYTSAEMSAFKPVGGGFVRHAGMWLDKSSCVSIGWNFWYSMAITMPAEITAASTLLGFWFRGPNPLIPISVLWVTITAINLSPVRIYGEFEFYFAFIKIALIVSFIVVGIVFDIHGFPGQDPTGLRYWRSPFPLFLDYKLPGAAGRFLGFWSTMISAAFAYGNVQVVAIAGAETRNPRKSIPKALKQTFVRVIFFYVLSIFVISLLIPANDPRLSRPTGTATRSPFVIALEQTGNKVIPSIVNTVIFTSAFSSGNSCTFLASRTLHGLALDGHAPRIFLKLNRFKIPYIAVSFSSMWGAIAFLSINKGSYQAFMWLVALVTTAGLISWVVLCVTYLRFFYALRKQRVSRSQLPYRSPFQPYLTYYALVMNILILLFSGWTSFFGKFDLSSFLSNYLNCLIFPLAYLGCKVYFRDQFVPLDKIDLATELAIVARERVSETHRASESRYDR</sequence>
<keyword evidence="5 7" id="KW-1133">Transmembrane helix</keyword>
<dbReference type="EMBL" id="MU151274">
    <property type="protein sequence ID" value="KAF9445904.1"/>
    <property type="molecule type" value="Genomic_DNA"/>
</dbReference>